<sequence>MQLSLRLLTAVVLLCAATFAPASAQNLTAGFRNFLEADIWPAARARGVPRPVFDAAFKGVSPNLKLPDLQLPGAKATVAETNFQAEFKSGAAYLSEGAVAGNARQGRALIAKYRAVLDRIEARYGVPAPIIVAIWGRESAFGAAKIPHDAFEVLGTKAYLSRRKAMFREELLAALQIVADGHLKTSEMKSSWAGALGQPQFMPSKFLALAVDFDGDGRKDIWNSVPDTLASIAHYLQQAGWQPGRDWGFEARVPAAVSCANEGPDLGRPISEFVAAGVTRVSGRPFPGHELAARGHLMMPAGRFGPAFIATPNFYAIKAYNNSDLYALFVGHVADRMLGAGPLAGDWKPTDRLTRGDVARMQQKLEARGYDVGGADGLAGFKTRRSIGAFQLKSGMGETCWPTRALAGAL</sequence>
<protein>
    <submittedName>
        <fullName evidence="4">Lytic murein transglycosylase</fullName>
    </submittedName>
</protein>
<dbReference type="CDD" id="cd13399">
    <property type="entry name" value="Slt35-like"/>
    <property type="match status" value="1"/>
</dbReference>
<dbReference type="InterPro" id="IPR043426">
    <property type="entry name" value="MltB-like"/>
</dbReference>
<dbReference type="InterPro" id="IPR036365">
    <property type="entry name" value="PGBD-like_sf"/>
</dbReference>
<feature type="domain" description="Transglycosylase SLT" evidence="3">
    <location>
        <begin position="33"/>
        <end position="335"/>
    </location>
</feature>
<evidence type="ECO:0000259" key="2">
    <source>
        <dbReference type="Pfam" id="PF01471"/>
    </source>
</evidence>
<dbReference type="InterPro" id="IPR031304">
    <property type="entry name" value="SLT_2"/>
</dbReference>
<dbReference type="PANTHER" id="PTHR30163:SF8">
    <property type="entry name" value="LYTIC MUREIN TRANSGLYCOSYLASE"/>
    <property type="match status" value="1"/>
</dbReference>
<name>A0A0P0YYQ4_9HYPH</name>
<keyword evidence="1" id="KW-0732">Signal</keyword>
<evidence type="ECO:0000256" key="1">
    <source>
        <dbReference type="SAM" id="SignalP"/>
    </source>
</evidence>
<dbReference type="AlphaFoldDB" id="A0A0P0YYQ4"/>
<dbReference type="InterPro" id="IPR023346">
    <property type="entry name" value="Lysozyme-like_dom_sf"/>
</dbReference>
<dbReference type="NCBIfam" id="TIGR02283">
    <property type="entry name" value="MltB_2"/>
    <property type="match status" value="1"/>
</dbReference>
<dbReference type="Gene3D" id="1.10.8.350">
    <property type="entry name" value="Bacterial muramidase"/>
    <property type="match status" value="1"/>
</dbReference>
<dbReference type="InterPro" id="IPR011970">
    <property type="entry name" value="MltB_2"/>
</dbReference>
<dbReference type="PANTHER" id="PTHR30163">
    <property type="entry name" value="MEMBRANE-BOUND LYTIC MUREIN TRANSGLYCOSYLASE B"/>
    <property type="match status" value="1"/>
</dbReference>
<dbReference type="InterPro" id="IPR002477">
    <property type="entry name" value="Peptidoglycan-bd-like"/>
</dbReference>
<dbReference type="GO" id="GO:0009253">
    <property type="term" value="P:peptidoglycan catabolic process"/>
    <property type="evidence" value="ECO:0007669"/>
    <property type="project" value="TreeGrafter"/>
</dbReference>
<dbReference type="Gene3D" id="1.10.530.10">
    <property type="match status" value="1"/>
</dbReference>
<evidence type="ECO:0000259" key="3">
    <source>
        <dbReference type="Pfam" id="PF13406"/>
    </source>
</evidence>
<dbReference type="SUPFAM" id="SSF53955">
    <property type="entry name" value="Lysozyme-like"/>
    <property type="match status" value="1"/>
</dbReference>
<feature type="signal peptide" evidence="1">
    <location>
        <begin position="1"/>
        <end position="24"/>
    </location>
</feature>
<accession>A0A0P0YYQ4</accession>
<feature type="chain" id="PRO_5006057883" evidence="1">
    <location>
        <begin position="25"/>
        <end position="410"/>
    </location>
</feature>
<proteinExistence type="predicted"/>
<organism evidence="4">
    <name type="scientific">Aurantimonas coralicida</name>
    <dbReference type="NCBI Taxonomy" id="182270"/>
    <lineage>
        <taxon>Bacteria</taxon>
        <taxon>Pseudomonadati</taxon>
        <taxon>Pseudomonadota</taxon>
        <taxon>Alphaproteobacteria</taxon>
        <taxon>Hyphomicrobiales</taxon>
        <taxon>Aurantimonadaceae</taxon>
        <taxon>Aurantimonas</taxon>
    </lineage>
</organism>
<dbReference type="InterPro" id="IPR036366">
    <property type="entry name" value="PGBDSf"/>
</dbReference>
<feature type="domain" description="Peptidoglycan binding-like" evidence="2">
    <location>
        <begin position="355"/>
        <end position="399"/>
    </location>
</feature>
<dbReference type="Pfam" id="PF01471">
    <property type="entry name" value="PG_binding_1"/>
    <property type="match status" value="1"/>
</dbReference>
<dbReference type="SUPFAM" id="SSF47090">
    <property type="entry name" value="PGBD-like"/>
    <property type="match status" value="1"/>
</dbReference>
<evidence type="ECO:0000313" key="4">
    <source>
        <dbReference type="EMBL" id="BAT26707.1"/>
    </source>
</evidence>
<dbReference type="GO" id="GO:0008933">
    <property type="term" value="F:peptidoglycan lytic transglycosylase activity"/>
    <property type="evidence" value="ECO:0007669"/>
    <property type="project" value="TreeGrafter"/>
</dbReference>
<dbReference type="Pfam" id="PF13406">
    <property type="entry name" value="SLT_2"/>
    <property type="match status" value="1"/>
</dbReference>
<dbReference type="RefSeq" id="WP_024351624.1">
    <property type="nucleotide sequence ID" value="NZ_BBWN01000030.1"/>
</dbReference>
<reference evidence="4" key="1">
    <citation type="journal article" date="2015" name="Proc. Natl. Acad. Sci. U.S.A.">
        <title>Bacterial clade with the ribosomal RNA operon on a small plasmid rather than the chromosome.</title>
        <authorList>
            <person name="Anda M."/>
            <person name="Ohtsubo Y."/>
            <person name="Okubo T."/>
            <person name="Sugawara M."/>
            <person name="Nagata Y."/>
            <person name="Tsuda M."/>
            <person name="Minamisawa K."/>
            <person name="Mitsui H."/>
        </authorList>
    </citation>
    <scope>NUCLEOTIDE SEQUENCE</scope>
    <source>
        <strain evidence="4">DSM 14790</strain>
    </source>
</reference>
<dbReference type="Gene3D" id="1.10.101.10">
    <property type="entry name" value="PGBD-like superfamily/PGBD"/>
    <property type="match status" value="1"/>
</dbReference>
<dbReference type="EMBL" id="LC066373">
    <property type="protein sequence ID" value="BAT26707.1"/>
    <property type="molecule type" value="Genomic_DNA"/>
</dbReference>